<dbReference type="RefSeq" id="WP_170935595.1">
    <property type="nucleotide sequence ID" value="NZ_FZPA01000013.1"/>
</dbReference>
<dbReference type="EMBL" id="FZPA01000013">
    <property type="protein sequence ID" value="SNT14759.1"/>
    <property type="molecule type" value="Genomic_DNA"/>
</dbReference>
<dbReference type="InterPro" id="IPR029056">
    <property type="entry name" value="Ribokinase-like"/>
</dbReference>
<evidence type="ECO:0000259" key="4">
    <source>
        <dbReference type="Pfam" id="PF00294"/>
    </source>
</evidence>
<dbReference type="PROSITE" id="PS00584">
    <property type="entry name" value="PFKB_KINASES_2"/>
    <property type="match status" value="1"/>
</dbReference>
<keyword evidence="6" id="KW-1185">Reference proteome</keyword>
<dbReference type="InterPro" id="IPR002173">
    <property type="entry name" value="Carboh/pur_kinase_PfkB_CS"/>
</dbReference>
<feature type="domain" description="Carbohydrate kinase PfkB" evidence="4">
    <location>
        <begin position="26"/>
        <end position="256"/>
    </location>
</feature>
<dbReference type="Pfam" id="PF00294">
    <property type="entry name" value="PfkB"/>
    <property type="match status" value="1"/>
</dbReference>
<gene>
    <name evidence="5" type="ORF">SAMN06295955_11347</name>
</gene>
<dbReference type="AlphaFoldDB" id="A0A239KAV5"/>
<reference evidence="5 6" key="1">
    <citation type="submission" date="2017-06" db="EMBL/GenBank/DDBJ databases">
        <authorList>
            <person name="Kim H.J."/>
            <person name="Triplett B.A."/>
        </authorList>
    </citation>
    <scope>NUCLEOTIDE SEQUENCE [LARGE SCALE GENOMIC DNA]</scope>
    <source>
        <strain evidence="5 6">DS15</strain>
    </source>
</reference>
<dbReference type="SUPFAM" id="SSF53613">
    <property type="entry name" value="Ribokinase-like"/>
    <property type="match status" value="1"/>
</dbReference>
<sequence length="340" mass="36394">MTDPDILATGFVALDVIWRPGRKGASLAAGGSCGNVAATLASFGNDVALVAKLGADAEAAAVIDDLVRAGVRPHLLRRDSRTETPVVIHEILEGPRDHRFLLNDPETGARLPRYSPPDPLDIHAAKLLAPKVFYFDRLSPGIIDLARQLKENGAITFFEPSDISGDISMTDVEPFVDILKISAQRAHEFGGRLRYSSPIQILTDGRRGLDVRLGGAEDSEFHHLPAVLIEGVVDSAGAGDAVSSALIAAILDDWTGEIPTPDLALYGLRRGQVLAALNCRFAGARGALQSLGVEVVTTVLDEAMRANAPSYQHELFCREPSDILGPNAHLTKLSERYSAQ</sequence>
<evidence type="ECO:0000313" key="5">
    <source>
        <dbReference type="EMBL" id="SNT14759.1"/>
    </source>
</evidence>
<protein>
    <submittedName>
        <fullName evidence="5">Fructokinase</fullName>
    </submittedName>
</protein>
<keyword evidence="3 5" id="KW-0418">Kinase</keyword>
<evidence type="ECO:0000313" key="6">
    <source>
        <dbReference type="Proteomes" id="UP000198339"/>
    </source>
</evidence>
<dbReference type="PANTHER" id="PTHR43085:SF57">
    <property type="entry name" value="CARBOHYDRATE KINASE PFKB DOMAIN-CONTAINING PROTEIN"/>
    <property type="match status" value="1"/>
</dbReference>
<accession>A0A239KAV5</accession>
<dbReference type="InterPro" id="IPR011611">
    <property type="entry name" value="PfkB_dom"/>
</dbReference>
<dbReference type="InterPro" id="IPR050306">
    <property type="entry name" value="PfkB_Carbo_kinase"/>
</dbReference>
<name>A0A239KAV5_9SPHN</name>
<proteinExistence type="inferred from homology"/>
<dbReference type="PANTHER" id="PTHR43085">
    <property type="entry name" value="HEXOKINASE FAMILY MEMBER"/>
    <property type="match status" value="1"/>
</dbReference>
<dbReference type="GO" id="GO:0016301">
    <property type="term" value="F:kinase activity"/>
    <property type="evidence" value="ECO:0007669"/>
    <property type="project" value="UniProtKB-KW"/>
</dbReference>
<dbReference type="Proteomes" id="UP000198339">
    <property type="component" value="Unassembled WGS sequence"/>
</dbReference>
<evidence type="ECO:0000256" key="1">
    <source>
        <dbReference type="ARBA" id="ARBA00010688"/>
    </source>
</evidence>
<evidence type="ECO:0000256" key="2">
    <source>
        <dbReference type="ARBA" id="ARBA00022679"/>
    </source>
</evidence>
<evidence type="ECO:0000256" key="3">
    <source>
        <dbReference type="ARBA" id="ARBA00022777"/>
    </source>
</evidence>
<organism evidence="5 6">
    <name type="scientific">Sphingopyxis indica</name>
    <dbReference type="NCBI Taxonomy" id="436663"/>
    <lineage>
        <taxon>Bacteria</taxon>
        <taxon>Pseudomonadati</taxon>
        <taxon>Pseudomonadota</taxon>
        <taxon>Alphaproteobacteria</taxon>
        <taxon>Sphingomonadales</taxon>
        <taxon>Sphingomonadaceae</taxon>
        <taxon>Sphingopyxis</taxon>
    </lineage>
</organism>
<keyword evidence="2" id="KW-0808">Transferase</keyword>
<comment type="similarity">
    <text evidence="1">Belongs to the carbohydrate kinase PfkB family.</text>
</comment>
<dbReference type="Gene3D" id="3.40.1190.20">
    <property type="match status" value="1"/>
</dbReference>